<keyword evidence="17" id="KW-1185">Reference proteome</keyword>
<proteinExistence type="inferred from homology"/>
<evidence type="ECO:0000256" key="2">
    <source>
        <dbReference type="ARBA" id="ARBA00007794"/>
    </source>
</evidence>
<dbReference type="InterPro" id="IPR036050">
    <property type="entry name" value="Regulatory_protein_E2_N"/>
</dbReference>
<protein>
    <recommendedName>
        <fullName evidence="12">Regulatory protein E2</fullName>
    </recommendedName>
</protein>
<dbReference type="KEGG" id="vg:37620243"/>
<evidence type="ECO:0000256" key="6">
    <source>
        <dbReference type="ARBA" id="ARBA00022562"/>
    </source>
</evidence>
<name>R9RZM2_9PAPI</name>
<evidence type="ECO:0000256" key="7">
    <source>
        <dbReference type="ARBA" id="ARBA00022705"/>
    </source>
</evidence>
<dbReference type="Proteomes" id="UP000123753">
    <property type="component" value="Segment"/>
</dbReference>
<evidence type="ECO:0000256" key="4">
    <source>
        <dbReference type="ARBA" id="ARBA00022518"/>
    </source>
</evidence>
<feature type="compositionally biased region" description="Basic residues" evidence="13">
    <location>
        <begin position="218"/>
        <end position="228"/>
    </location>
</feature>
<comment type="similarity">
    <text evidence="12">Belongs to the papillomaviridae E2 protein family.</text>
</comment>
<feature type="compositionally biased region" description="Polar residues" evidence="13">
    <location>
        <begin position="258"/>
        <end position="270"/>
    </location>
</feature>
<feature type="domain" description="Papillomavirus E2 N-terminal" evidence="14">
    <location>
        <begin position="1"/>
        <end position="195"/>
    </location>
</feature>
<dbReference type="Gene3D" id="3.30.70.330">
    <property type="match status" value="1"/>
</dbReference>
<evidence type="ECO:0000313" key="17">
    <source>
        <dbReference type="Proteomes" id="UP000123753"/>
    </source>
</evidence>
<dbReference type="Pfam" id="PF00511">
    <property type="entry name" value="PPV_E2_C"/>
    <property type="match status" value="1"/>
</dbReference>
<dbReference type="SUPFAM" id="SSF51332">
    <property type="entry name" value="E2 regulatory, transactivation domain"/>
    <property type="match status" value="1"/>
</dbReference>
<dbReference type="SUPFAM" id="SSF54957">
    <property type="entry name" value="Viral DNA-binding domain"/>
    <property type="match status" value="1"/>
</dbReference>
<comment type="subcellular location">
    <subcellularLocation>
        <location evidence="1 12">Host nucleus</location>
    </subcellularLocation>
</comment>
<dbReference type="InterPro" id="IPR001866">
    <property type="entry name" value="PPV_E2_N"/>
</dbReference>
<evidence type="ECO:0000256" key="12">
    <source>
        <dbReference type="HAMAP-Rule" id="MF_04001"/>
    </source>
</evidence>
<evidence type="ECO:0000256" key="5">
    <source>
        <dbReference type="ARBA" id="ARBA00022553"/>
    </source>
</evidence>
<evidence type="ECO:0000313" key="16">
    <source>
        <dbReference type="EMBL" id="AGM75115.1"/>
    </source>
</evidence>
<dbReference type="GO" id="GO:0006351">
    <property type="term" value="P:DNA-templated transcription"/>
    <property type="evidence" value="ECO:0007669"/>
    <property type="project" value="UniProtKB-UniRule"/>
</dbReference>
<feature type="compositionally biased region" description="Low complexity" evidence="13">
    <location>
        <begin position="194"/>
        <end position="208"/>
    </location>
</feature>
<evidence type="ECO:0000256" key="3">
    <source>
        <dbReference type="ARBA" id="ARBA00022491"/>
    </source>
</evidence>
<dbReference type="GO" id="GO:0042025">
    <property type="term" value="C:host cell nucleus"/>
    <property type="evidence" value="ECO:0007669"/>
    <property type="project" value="UniProtKB-SubCell"/>
</dbReference>
<evidence type="ECO:0000256" key="11">
    <source>
        <dbReference type="ARBA" id="ARBA00023163"/>
    </source>
</evidence>
<dbReference type="InterPro" id="IPR035975">
    <property type="entry name" value="E2/EBNA1_C_sf"/>
</dbReference>
<sequence>METLKQRLDSLQNELLSLYEKDSNDIRDQILHWNLNRREQALLHYARQQGLNRLGMQMVPALTVSQSRAKGAIEMELMLTSLSTSRFGNEGWTLQETSRELFNTAPKHTFKKGPRHLDMIFDGNSNNTVHVPFWQYIYYQDERDEWHRSNSDVDSVGIYYMQGTIKVYYTKFQSEASKYGFRTWQVSHDNKPLHSSSSVGSRGPSPHSKAPSTPIRRGGGRRAPRRRSPSTFSRSHKEASGSSGRGETPPSARDVGRSTETPPRGNQSRLRSLLHEARDPPLLVLKGPANTLKCLRYRLKGRFSHTFCNVTSTWHWTLPTGTEKCVRSCGSRMIVTFSSTEQRNLFCTKVPLPSSVTAFTGSFNGE</sequence>
<dbReference type="GO" id="GO:0003677">
    <property type="term" value="F:DNA binding"/>
    <property type="evidence" value="ECO:0007669"/>
    <property type="project" value="UniProtKB-UniRule"/>
</dbReference>
<dbReference type="GO" id="GO:0006260">
    <property type="term" value="P:DNA replication"/>
    <property type="evidence" value="ECO:0007669"/>
    <property type="project" value="UniProtKB-KW"/>
</dbReference>
<dbReference type="GO" id="GO:0003700">
    <property type="term" value="F:DNA-binding transcription factor activity"/>
    <property type="evidence" value="ECO:0007669"/>
    <property type="project" value="UniProtKB-UniRule"/>
</dbReference>
<dbReference type="GeneID" id="37620243"/>
<dbReference type="EMBL" id="KC460987">
    <property type="protein sequence ID" value="AGM75115.1"/>
    <property type="molecule type" value="Genomic_DNA"/>
</dbReference>
<dbReference type="InterPro" id="IPR012677">
    <property type="entry name" value="Nucleotide-bd_a/b_plait_sf"/>
</dbReference>
<keyword evidence="3 12" id="KW-0678">Repressor</keyword>
<accession>R9RZM2</accession>
<keyword evidence="6 12" id="KW-1048">Host nucleus</keyword>
<keyword evidence="4 12" id="KW-0244">Early protein</keyword>
<dbReference type="InterPro" id="IPR042504">
    <property type="entry name" value="Regulatory_protein_E2_N_2"/>
</dbReference>
<dbReference type="GO" id="GO:0039693">
    <property type="term" value="P:viral DNA genome replication"/>
    <property type="evidence" value="ECO:0007669"/>
    <property type="project" value="UniProtKB-UniRule"/>
</dbReference>
<feature type="domain" description="Papillomavirus E2 C-terminal" evidence="15">
    <location>
        <begin position="281"/>
        <end position="363"/>
    </location>
</feature>
<evidence type="ECO:0000256" key="13">
    <source>
        <dbReference type="SAM" id="MobiDB-lite"/>
    </source>
</evidence>
<evidence type="ECO:0000256" key="9">
    <source>
        <dbReference type="ARBA" id="ARBA00023125"/>
    </source>
</evidence>
<feature type="cross-link" description="Glycyl lysine isopeptide (Lys-Gly) (interchain with G-Cter in SUMO)" evidence="12">
    <location>
        <position position="286"/>
    </location>
</feature>
<dbReference type="InterPro" id="IPR000427">
    <property type="entry name" value="Papillomavirus_E2_C"/>
</dbReference>
<keyword evidence="8 12" id="KW-0805">Transcription regulation</keyword>
<keyword evidence="11 12" id="KW-0804">Transcription</keyword>
<evidence type="ECO:0000259" key="14">
    <source>
        <dbReference type="Pfam" id="PF00508"/>
    </source>
</evidence>
<dbReference type="GO" id="GO:0006275">
    <property type="term" value="P:regulation of DNA replication"/>
    <property type="evidence" value="ECO:0007669"/>
    <property type="project" value="UniProtKB-UniRule"/>
</dbReference>
<dbReference type="InterPro" id="IPR033668">
    <property type="entry name" value="Reg_prot_E2"/>
</dbReference>
<dbReference type="Pfam" id="PF00508">
    <property type="entry name" value="PPV_E2_N"/>
    <property type="match status" value="1"/>
</dbReference>
<comment type="similarity">
    <text evidence="2">Belongs to the papillomaviridae E8^E2C protein family.</text>
</comment>
<feature type="region of interest" description="DNA-binding domain" evidence="12">
    <location>
        <begin position="279"/>
        <end position="366"/>
    </location>
</feature>
<dbReference type="InterPro" id="IPR042503">
    <property type="entry name" value="Regulatory_protein_E2_N_1"/>
</dbReference>
<organism evidence="16 17">
    <name type="scientific">Talpa europaea papillomavirus 1</name>
    <dbReference type="NCBI Taxonomy" id="1338506"/>
    <lineage>
        <taxon>Viruses</taxon>
        <taxon>Monodnaviria</taxon>
        <taxon>Shotokuvirae</taxon>
        <taxon>Cossaviricota</taxon>
        <taxon>Papovaviricetes</taxon>
        <taxon>Zurhausenvirales</taxon>
        <taxon>Papillomaviridae</taxon>
        <taxon>Firstpapillomavirinae</taxon>
        <taxon>Dyophipapillomavirus</taxon>
        <taxon>Dyophipapillomavirus 1</taxon>
    </lineage>
</organism>
<dbReference type="Gene3D" id="1.10.287.30">
    <property type="entry name" value="E2 (early) protein, N terminal domain, subdomain 1"/>
    <property type="match status" value="1"/>
</dbReference>
<dbReference type="RefSeq" id="YP_009508751.1">
    <property type="nucleotide sequence ID" value="NC_039038.1"/>
</dbReference>
<evidence type="ECO:0000256" key="10">
    <source>
        <dbReference type="ARBA" id="ARBA00023159"/>
    </source>
</evidence>
<feature type="region of interest" description="Disordered" evidence="13">
    <location>
        <begin position="190"/>
        <end position="270"/>
    </location>
</feature>
<dbReference type="HAMAP" id="MF_04001">
    <property type="entry name" value="PPV_E2"/>
    <property type="match status" value="1"/>
</dbReference>
<comment type="subunit">
    <text evidence="12">Binds DNA as homodimer. Interacts with protein E1; this interaction greatly increases E1 DNA-binding activity. Interacts with protein L1; this interaction enhances E2-dependent replication and transcription activation. Interacts with protein L2; this interaction inhibits E2 transcriptional activity but not DNA replication function E2. Interacts with protein E7; this interaction inhibits E7 oncogenic activity. Interacts with host TAF1; this interaction modulates E2-dependent transcriptional regulation. Interacts with host BRD4; this interaction mediates E2 transcriptional activation function. Additionally, the interaction with host BRD4 on mitotic chromosomes mediates tethering of the viral genome. Interacts with host TOPBP1; this interaction is required for optimal viral DNA replication.</text>
</comment>
<gene>
    <name evidence="12 16" type="primary">E2</name>
</gene>
<dbReference type="OrthoDB" id="15886at10239"/>
<dbReference type="GO" id="GO:0000166">
    <property type="term" value="F:nucleotide binding"/>
    <property type="evidence" value="ECO:0007669"/>
    <property type="project" value="UniProtKB-UniRule"/>
</dbReference>
<keyword evidence="12" id="KW-0832">Ubl conjugation</keyword>
<keyword evidence="9 12" id="KW-0238">DNA-binding</keyword>
<comment type="PTM">
    <text evidence="12">Phosphorylated.</text>
</comment>
<comment type="function">
    <text evidence="12">Plays a role in the initiation of viral DNA replication. A dimer of E2 interacts with a dimer of E1 in order to improve specificity of E1 DNA binding activity. Once the complex recognizes and binds DNA at specific sites, the E2 dimer is removed from DNA. E2 also regulates viral transcription through binding to the E2RE response element (5'-ACCNNNNNNGGT-3') present in multiple copies in the regulatory regions of the viral genome. Activates or represses transcription depending on E2RE's position with regards to proximal promoter elements including the TATA-box. Repression occurs by sterically hindering the assembly of the transcription initiation complex.</text>
</comment>
<keyword evidence="10 12" id="KW-0010">Activator</keyword>
<comment type="PTM">
    <text evidence="12">Sumoylation plays a regulatory role in E2 transcriptional activity.</text>
</comment>
<evidence type="ECO:0000256" key="8">
    <source>
        <dbReference type="ARBA" id="ARBA00023015"/>
    </source>
</evidence>
<keyword evidence="5 12" id="KW-0597">Phosphoprotein</keyword>
<evidence type="ECO:0000256" key="1">
    <source>
        <dbReference type="ARBA" id="ARBA00004147"/>
    </source>
</evidence>
<evidence type="ECO:0000259" key="15">
    <source>
        <dbReference type="Pfam" id="PF00511"/>
    </source>
</evidence>
<reference evidence="16 17" key="1">
    <citation type="journal article" date="2013" name="Genome Announc.">
        <title>Complete genome sequence of a papillomavirus isolated from the European mole.</title>
        <authorList>
            <person name="Maes P."/>
            <person name="Sijmons S."/>
            <person name="Stevens H."/>
            <person name="Van Ranst M."/>
        </authorList>
    </citation>
    <scope>NUCLEOTIDE SEQUENCE [LARGE SCALE GENOMIC DNA]</scope>
    <source>
        <strain evidence="16">Bruges/2009/22</strain>
    </source>
</reference>
<dbReference type="Gene3D" id="2.170.200.10">
    <property type="entry name" value="Papillomavirus E2 early protein domain"/>
    <property type="match status" value="1"/>
</dbReference>
<comment type="caution">
    <text evidence="12">Lacks conserved residue(s) required for the propagation of feature annotation.</text>
</comment>
<keyword evidence="7 12" id="KW-0235">DNA replication</keyword>
<keyword evidence="12" id="KW-1017">Isopeptide bond</keyword>